<dbReference type="AlphaFoldDB" id="A0A426VAV9"/>
<evidence type="ECO:0000313" key="5">
    <source>
        <dbReference type="Proteomes" id="UP000269265"/>
    </source>
</evidence>
<evidence type="ECO:0000259" key="3">
    <source>
        <dbReference type="Pfam" id="PF00155"/>
    </source>
</evidence>
<keyword evidence="2 4" id="KW-0808">Transferase</keyword>
<proteinExistence type="predicted"/>
<keyword evidence="5" id="KW-1185">Reference proteome</keyword>
<sequence length="457" mass="48934">MDRTTIALQGTLAGFMAEMAKAQPAGAATSSTTPRPASLLDRLSPLPYGWDMLDDFSIDTFAKQIVGPVLTRAQAHDRKGRLLASGINFASQDYLSLACHPQIQTAAVEAIARYGVHSAGSPALMGNTTLSVELEQRLASFLGMRSCALFPTGWGAGYGAIRTLVRATDHVVIDHLSHACLWEGARGATRNVHSFAHLSVKELEENLVRIRQQDPSGGILVVTESLFSMDADSPDLQAHQDLARRYHATLLVDVAHDLGSMGPTGLGAIETQNMVGKIDVVMGSFSKTFAANGGFVACNEPGLKLAIRFGCGPHTFTNAMSPVQAAVVLKALDIVQSPEGQVRRQNLLNNALHLRQVLTGTGHTVLGLPSAVVPLVVGGIGHSRLLTRFMLAGGMLVNLVEHPAVARDASRLRLQIMADHTFEQIDQFAEVLAEATRQAVDELGRINQARPEGELLR</sequence>
<dbReference type="RefSeq" id="WP_125243426.1">
    <property type="nucleotide sequence ID" value="NZ_RSED01000008.1"/>
</dbReference>
<name>A0A426VAV9_9BURK</name>
<dbReference type="EMBL" id="RSED01000008">
    <property type="protein sequence ID" value="RRS04022.1"/>
    <property type="molecule type" value="Genomic_DNA"/>
</dbReference>
<feature type="domain" description="Aminotransferase class I/classII large" evidence="3">
    <location>
        <begin position="86"/>
        <end position="432"/>
    </location>
</feature>
<comment type="caution">
    <text evidence="4">The sequence shown here is derived from an EMBL/GenBank/DDBJ whole genome shotgun (WGS) entry which is preliminary data.</text>
</comment>
<dbReference type="InterPro" id="IPR015422">
    <property type="entry name" value="PyrdxlP-dep_Trfase_small"/>
</dbReference>
<dbReference type="GO" id="GO:0008483">
    <property type="term" value="F:transaminase activity"/>
    <property type="evidence" value="ECO:0007669"/>
    <property type="project" value="UniProtKB-KW"/>
</dbReference>
<dbReference type="Gene3D" id="3.40.640.10">
    <property type="entry name" value="Type I PLP-dependent aspartate aminotransferase-like (Major domain)"/>
    <property type="match status" value="1"/>
</dbReference>
<evidence type="ECO:0000256" key="1">
    <source>
        <dbReference type="ARBA" id="ARBA00001933"/>
    </source>
</evidence>
<evidence type="ECO:0000256" key="2">
    <source>
        <dbReference type="ARBA" id="ARBA00022679"/>
    </source>
</evidence>
<gene>
    <name evidence="4" type="ORF">EIP75_11520</name>
</gene>
<accession>A0A426VAV9</accession>
<dbReference type="InterPro" id="IPR015424">
    <property type="entry name" value="PyrdxlP-dep_Trfase"/>
</dbReference>
<reference evidence="4 5" key="1">
    <citation type="submission" date="2018-12" db="EMBL/GenBank/DDBJ databases">
        <title>The whole draft genome of Aquabacterium sp. SJQ9.</title>
        <authorList>
            <person name="Sun L."/>
            <person name="Gao X."/>
            <person name="Chen W."/>
            <person name="Huang K."/>
        </authorList>
    </citation>
    <scope>NUCLEOTIDE SEQUENCE [LARGE SCALE GENOMIC DNA]</scope>
    <source>
        <strain evidence="4 5">SJQ9</strain>
    </source>
</reference>
<dbReference type="PANTHER" id="PTHR13693:SF103">
    <property type="entry name" value="AMINOTRANSFERASE CLASS I_CLASSII DOMAIN-CONTAINING PROTEIN"/>
    <property type="match status" value="1"/>
</dbReference>
<protein>
    <submittedName>
        <fullName evidence="4">Aminotransferase class I/II-fold pyridoxal phosphate-dependent enzyme</fullName>
    </submittedName>
</protein>
<dbReference type="OrthoDB" id="9807157at2"/>
<comment type="cofactor">
    <cofactor evidence="1">
        <name>pyridoxal 5'-phosphate</name>
        <dbReference type="ChEBI" id="CHEBI:597326"/>
    </cofactor>
</comment>
<evidence type="ECO:0000313" key="4">
    <source>
        <dbReference type="EMBL" id="RRS04022.1"/>
    </source>
</evidence>
<keyword evidence="4" id="KW-0032">Aminotransferase</keyword>
<dbReference type="InterPro" id="IPR015421">
    <property type="entry name" value="PyrdxlP-dep_Trfase_major"/>
</dbReference>
<organism evidence="4 5">
    <name type="scientific">Aquabacterium soli</name>
    <dbReference type="NCBI Taxonomy" id="2493092"/>
    <lineage>
        <taxon>Bacteria</taxon>
        <taxon>Pseudomonadati</taxon>
        <taxon>Pseudomonadota</taxon>
        <taxon>Betaproteobacteria</taxon>
        <taxon>Burkholderiales</taxon>
        <taxon>Aquabacterium</taxon>
    </lineage>
</organism>
<dbReference type="SUPFAM" id="SSF53383">
    <property type="entry name" value="PLP-dependent transferases"/>
    <property type="match status" value="1"/>
</dbReference>
<dbReference type="Pfam" id="PF00155">
    <property type="entry name" value="Aminotran_1_2"/>
    <property type="match status" value="1"/>
</dbReference>
<dbReference type="InterPro" id="IPR004839">
    <property type="entry name" value="Aminotransferase_I/II_large"/>
</dbReference>
<dbReference type="PANTHER" id="PTHR13693">
    <property type="entry name" value="CLASS II AMINOTRANSFERASE/8-AMINO-7-OXONONANOATE SYNTHASE"/>
    <property type="match status" value="1"/>
</dbReference>
<dbReference type="InterPro" id="IPR050087">
    <property type="entry name" value="AON_synthase_class-II"/>
</dbReference>
<dbReference type="GO" id="GO:0030170">
    <property type="term" value="F:pyridoxal phosphate binding"/>
    <property type="evidence" value="ECO:0007669"/>
    <property type="project" value="InterPro"/>
</dbReference>
<dbReference type="Gene3D" id="3.90.1150.10">
    <property type="entry name" value="Aspartate Aminotransferase, domain 1"/>
    <property type="match status" value="1"/>
</dbReference>
<dbReference type="Proteomes" id="UP000269265">
    <property type="component" value="Unassembled WGS sequence"/>
</dbReference>